<dbReference type="AlphaFoldDB" id="A0AAJ1VKW0"/>
<dbReference type="RefSeq" id="WP_214590230.1">
    <property type="nucleotide sequence ID" value="NZ_JAUHGV010000037.1"/>
</dbReference>
<dbReference type="InterPro" id="IPR050624">
    <property type="entry name" value="HTH-type_Tx_Regulator"/>
</dbReference>
<gene>
    <name evidence="4" type="ORF">QX233_20255</name>
</gene>
<dbReference type="SUPFAM" id="SSF48498">
    <property type="entry name" value="Tetracyclin repressor-like, C-terminal domain"/>
    <property type="match status" value="1"/>
</dbReference>
<protein>
    <submittedName>
        <fullName evidence="4">TetR/AcrR family transcriptional regulator</fullName>
    </submittedName>
</protein>
<dbReference type="PANTHER" id="PTHR43479:SF11">
    <property type="entry name" value="ACREF_ENVCD OPERON REPRESSOR-RELATED"/>
    <property type="match status" value="1"/>
</dbReference>
<comment type="caution">
    <text evidence="4">The sequence shown here is derived from an EMBL/GenBank/DDBJ whole genome shotgun (WGS) entry which is preliminary data.</text>
</comment>
<dbReference type="EMBL" id="JAUHGV010000037">
    <property type="protein sequence ID" value="MDN4014810.1"/>
    <property type="molecule type" value="Genomic_DNA"/>
</dbReference>
<evidence type="ECO:0000256" key="1">
    <source>
        <dbReference type="ARBA" id="ARBA00023125"/>
    </source>
</evidence>
<evidence type="ECO:0000259" key="3">
    <source>
        <dbReference type="PROSITE" id="PS50977"/>
    </source>
</evidence>
<keyword evidence="1 2" id="KW-0238">DNA-binding</keyword>
<dbReference type="Pfam" id="PF00440">
    <property type="entry name" value="TetR_N"/>
    <property type="match status" value="1"/>
</dbReference>
<dbReference type="PROSITE" id="PS50977">
    <property type="entry name" value="HTH_TETR_2"/>
    <property type="match status" value="1"/>
</dbReference>
<dbReference type="Gene3D" id="1.10.357.10">
    <property type="entry name" value="Tetracycline Repressor, domain 2"/>
    <property type="match status" value="1"/>
</dbReference>
<evidence type="ECO:0000313" key="5">
    <source>
        <dbReference type="Proteomes" id="UP001225933"/>
    </source>
</evidence>
<dbReference type="PANTHER" id="PTHR43479">
    <property type="entry name" value="ACREF/ENVCD OPERON REPRESSOR-RELATED"/>
    <property type="match status" value="1"/>
</dbReference>
<reference evidence="4" key="1">
    <citation type="submission" date="2023-06" db="EMBL/GenBank/DDBJ databases">
        <title>Two Chryseobacterium gambrini strains from China.</title>
        <authorList>
            <person name="Zeng J."/>
            <person name="Wu Y."/>
        </authorList>
    </citation>
    <scope>NUCLEOTIDE SEQUENCE</scope>
    <source>
        <strain evidence="4">SQ219</strain>
    </source>
</reference>
<evidence type="ECO:0000313" key="4">
    <source>
        <dbReference type="EMBL" id="MDN4014810.1"/>
    </source>
</evidence>
<evidence type="ECO:0000256" key="2">
    <source>
        <dbReference type="PROSITE-ProRule" id="PRU00335"/>
    </source>
</evidence>
<dbReference type="GO" id="GO:0003677">
    <property type="term" value="F:DNA binding"/>
    <property type="evidence" value="ECO:0007669"/>
    <property type="project" value="UniProtKB-UniRule"/>
</dbReference>
<dbReference type="PRINTS" id="PR00455">
    <property type="entry name" value="HTHTETR"/>
</dbReference>
<accession>A0AAJ1VKW0</accession>
<dbReference type="InterPro" id="IPR013570">
    <property type="entry name" value="Tscrpt_reg_YsiA_C"/>
</dbReference>
<dbReference type="InterPro" id="IPR001647">
    <property type="entry name" value="HTH_TetR"/>
</dbReference>
<dbReference type="Pfam" id="PF08359">
    <property type="entry name" value="TetR_C_4"/>
    <property type="match status" value="1"/>
</dbReference>
<sequence>MKLDITNRQIEIIKASGKILMEKGIVGLTTKNLAAEIGFSESALYRHFKDKESIISLLIQYLAENINERFTKIMSSDLNGEEKYLAVFGSQFQFFKDNPHYIAVILSDGLMDSSEVIKQSIKNLIQRNSKFLIELIENGKQNHFFTHKIDTEDMVHIMMGTFRLQMLKWKMADFSFDITEKGMKTMKGLLTLIKN</sequence>
<proteinExistence type="predicted"/>
<dbReference type="InterPro" id="IPR009057">
    <property type="entry name" value="Homeodomain-like_sf"/>
</dbReference>
<dbReference type="SUPFAM" id="SSF46689">
    <property type="entry name" value="Homeodomain-like"/>
    <property type="match status" value="1"/>
</dbReference>
<dbReference type="Proteomes" id="UP001225933">
    <property type="component" value="Unassembled WGS sequence"/>
</dbReference>
<organism evidence="4 5">
    <name type="scientific">Chryseobacterium gambrini</name>
    <dbReference type="NCBI Taxonomy" id="373672"/>
    <lineage>
        <taxon>Bacteria</taxon>
        <taxon>Pseudomonadati</taxon>
        <taxon>Bacteroidota</taxon>
        <taxon>Flavobacteriia</taxon>
        <taxon>Flavobacteriales</taxon>
        <taxon>Weeksellaceae</taxon>
        <taxon>Chryseobacterium group</taxon>
        <taxon>Chryseobacterium</taxon>
    </lineage>
</organism>
<feature type="domain" description="HTH tetR-type" evidence="3">
    <location>
        <begin position="6"/>
        <end position="66"/>
    </location>
</feature>
<name>A0AAJ1VKW0_9FLAO</name>
<feature type="DNA-binding region" description="H-T-H motif" evidence="2">
    <location>
        <begin position="29"/>
        <end position="48"/>
    </location>
</feature>
<dbReference type="InterPro" id="IPR036271">
    <property type="entry name" value="Tet_transcr_reg_TetR-rel_C_sf"/>
</dbReference>